<accession>A0ABS1YBA5</accession>
<gene>
    <name evidence="3" type="ORF">JM949_03865</name>
</gene>
<sequence length="100" mass="10449">MADEDRTRAGSRAGDVPPKHRPRASTGGPTRGLLDRVARVRQRRRWAVQGVAGVACLVVLISYLSTRSDPEPGDDQAGRPGGVPAGVARPTGLPAADGRT</sequence>
<evidence type="ECO:0000313" key="3">
    <source>
        <dbReference type="EMBL" id="MBM0274652.1"/>
    </source>
</evidence>
<comment type="caution">
    <text evidence="3">The sequence shown here is derived from an EMBL/GenBank/DDBJ whole genome shotgun (WGS) entry which is preliminary data.</text>
</comment>
<keyword evidence="4" id="KW-1185">Reference proteome</keyword>
<dbReference type="EMBL" id="JAEVHL010000010">
    <property type="protein sequence ID" value="MBM0274652.1"/>
    <property type="molecule type" value="Genomic_DNA"/>
</dbReference>
<reference evidence="3 4" key="1">
    <citation type="submission" date="2021-01" db="EMBL/GenBank/DDBJ databases">
        <title>Draft genome sequence of Micromonospora sp. strain STR1s_6.</title>
        <authorList>
            <person name="Karlyshev A."/>
            <person name="Jawad R."/>
        </authorList>
    </citation>
    <scope>NUCLEOTIDE SEQUENCE [LARGE SCALE GENOMIC DNA]</scope>
    <source>
        <strain evidence="3 4">STR1S-6</strain>
    </source>
</reference>
<keyword evidence="2" id="KW-0472">Membrane</keyword>
<organism evidence="3 4">
    <name type="scientific">Micromonospora tarensis</name>
    <dbReference type="NCBI Taxonomy" id="2806100"/>
    <lineage>
        <taxon>Bacteria</taxon>
        <taxon>Bacillati</taxon>
        <taxon>Actinomycetota</taxon>
        <taxon>Actinomycetes</taxon>
        <taxon>Micromonosporales</taxon>
        <taxon>Micromonosporaceae</taxon>
        <taxon>Micromonospora</taxon>
    </lineage>
</organism>
<evidence type="ECO:0000256" key="2">
    <source>
        <dbReference type="SAM" id="Phobius"/>
    </source>
</evidence>
<keyword evidence="2" id="KW-1133">Transmembrane helix</keyword>
<evidence type="ECO:0000256" key="1">
    <source>
        <dbReference type="SAM" id="MobiDB-lite"/>
    </source>
</evidence>
<protein>
    <submittedName>
        <fullName evidence="3">Uncharacterized protein</fullName>
    </submittedName>
</protein>
<feature type="non-terminal residue" evidence="3">
    <location>
        <position position="100"/>
    </location>
</feature>
<feature type="region of interest" description="Disordered" evidence="1">
    <location>
        <begin position="1"/>
        <end position="35"/>
    </location>
</feature>
<name>A0ABS1YBA5_9ACTN</name>
<keyword evidence="2" id="KW-0812">Transmembrane</keyword>
<feature type="region of interest" description="Disordered" evidence="1">
    <location>
        <begin position="66"/>
        <end position="100"/>
    </location>
</feature>
<feature type="transmembrane region" description="Helical" evidence="2">
    <location>
        <begin position="46"/>
        <end position="65"/>
    </location>
</feature>
<evidence type="ECO:0000313" key="4">
    <source>
        <dbReference type="Proteomes" id="UP000622245"/>
    </source>
</evidence>
<dbReference type="Proteomes" id="UP000622245">
    <property type="component" value="Unassembled WGS sequence"/>
</dbReference>
<proteinExistence type="predicted"/>